<proteinExistence type="predicted"/>
<evidence type="ECO:0000256" key="1">
    <source>
        <dbReference type="ARBA" id="ARBA00022630"/>
    </source>
</evidence>
<evidence type="ECO:0000313" key="3">
    <source>
        <dbReference type="EMBL" id="EQD42221.1"/>
    </source>
</evidence>
<dbReference type="InterPro" id="IPR006089">
    <property type="entry name" value="Acyl-CoA_DH_CS"/>
</dbReference>
<dbReference type="AlphaFoldDB" id="T0Z2S2"/>
<comment type="caution">
    <text evidence="3">The sequence shown here is derived from an EMBL/GenBank/DDBJ whole genome shotgun (WGS) entry which is preliminary data.</text>
</comment>
<gene>
    <name evidence="3" type="ORF">B1B_14155</name>
</gene>
<feature type="domain" description="Acyl-CoA dehydrogenase/oxidase C-terminal" evidence="2">
    <location>
        <begin position="2"/>
        <end position="92"/>
    </location>
</feature>
<name>T0Z2S2_9ZZZZ</name>
<dbReference type="InterPro" id="IPR036250">
    <property type="entry name" value="AcylCo_DH-like_C"/>
</dbReference>
<protein>
    <submittedName>
        <fullName evidence="3">Acyl-CoA dehydrogenase</fullName>
    </submittedName>
</protein>
<dbReference type="EMBL" id="AUZY01009350">
    <property type="protein sequence ID" value="EQD42221.1"/>
    <property type="molecule type" value="Genomic_DNA"/>
</dbReference>
<keyword evidence="1" id="KW-0285">Flavoprotein</keyword>
<dbReference type="PROSITE" id="PS00073">
    <property type="entry name" value="ACYL_COA_DH_2"/>
    <property type="match status" value="1"/>
</dbReference>
<reference evidence="3" key="2">
    <citation type="journal article" date="2014" name="ISME J.">
        <title>Microbial stratification in low pH oxic and suboxic macroscopic growths along an acid mine drainage.</title>
        <authorList>
            <person name="Mendez-Garcia C."/>
            <person name="Mesa V."/>
            <person name="Sprenger R.R."/>
            <person name="Richter M."/>
            <person name="Diez M.S."/>
            <person name="Solano J."/>
            <person name="Bargiela R."/>
            <person name="Golyshina O.V."/>
            <person name="Manteca A."/>
            <person name="Ramos J.L."/>
            <person name="Gallego J.R."/>
            <person name="Llorente I."/>
            <person name="Martins Dos Santos V.A."/>
            <person name="Jensen O.N."/>
            <person name="Pelaez A.I."/>
            <person name="Sanchez J."/>
            <person name="Ferrer M."/>
        </authorList>
    </citation>
    <scope>NUCLEOTIDE SEQUENCE</scope>
</reference>
<dbReference type="GO" id="GO:0003995">
    <property type="term" value="F:acyl-CoA dehydrogenase activity"/>
    <property type="evidence" value="ECO:0007669"/>
    <property type="project" value="InterPro"/>
</dbReference>
<sequence length="118" mass="13850">MEYTKVRSTFEHLLKDYEPVAFSLSHLNAEIETLKSFLLDRDELNAKERLELKFLSVDLAKRCTKQALQSHGGYGYLQDFGVEKFYRDAMALSSLFFRRERDNRRLSEEVFQGKAGFI</sequence>
<dbReference type="SUPFAM" id="SSF47203">
    <property type="entry name" value="Acyl-CoA dehydrogenase C-terminal domain-like"/>
    <property type="match status" value="1"/>
</dbReference>
<evidence type="ECO:0000259" key="2">
    <source>
        <dbReference type="Pfam" id="PF00441"/>
    </source>
</evidence>
<organism evidence="3">
    <name type="scientific">mine drainage metagenome</name>
    <dbReference type="NCBI Taxonomy" id="410659"/>
    <lineage>
        <taxon>unclassified sequences</taxon>
        <taxon>metagenomes</taxon>
        <taxon>ecological metagenomes</taxon>
    </lineage>
</organism>
<accession>T0Z2S2</accession>
<reference evidence="3" key="1">
    <citation type="submission" date="2013-08" db="EMBL/GenBank/DDBJ databases">
        <authorList>
            <person name="Mendez C."/>
            <person name="Richter M."/>
            <person name="Ferrer M."/>
            <person name="Sanchez J."/>
        </authorList>
    </citation>
    <scope>NUCLEOTIDE SEQUENCE</scope>
</reference>
<dbReference type="Pfam" id="PF00441">
    <property type="entry name" value="Acyl-CoA_dh_1"/>
    <property type="match status" value="1"/>
</dbReference>
<dbReference type="InterPro" id="IPR009075">
    <property type="entry name" value="AcylCo_DH/oxidase_C"/>
</dbReference>
<dbReference type="Gene3D" id="1.20.140.10">
    <property type="entry name" value="Butyryl-CoA Dehydrogenase, subunit A, domain 3"/>
    <property type="match status" value="1"/>
</dbReference>